<sequence length="661" mass="74432">MKYIHLKSFFLLTLLLSSVACKKKLDDLYQNPDGYSKDMADKSGVSVIAGFFTSQLTQGFFLSGDYGSVYHQVRSGDRIMANAVQIYNVTTEGSTYTLADVEHDWGTGGFNESVFNFVNTQWITPILWAQREYNLTPQAKRTNLDSLYITLMHVLKGYAYQRATDMYDKIPYIETGSAGGLDGVKAKYLGQSDIYPKIISDFKAAEDVLTKLTLTTTEQASFNQQDVLFGGNILKWRKYINSLRLRCAMNVSEVLPALTRQVLTELQGKPLLTDYNDVAGVADVAVIALNRICNELGITRAYRERADDCRAGKKFLQDVMYCQPTMGSKVVNGQTLYYFSGDNSTTGLLDGTVDPRVAYIFAPDWKGRYLGVDTKWDGNTDPNSYLNKVLRGLYINDPILTDISKTTFYYGVNNSQSIVLDAASKADLSKREAFLLNTLRSRVANYDDNGWNVGTENNLVAEYNVRSQFNFALKYPTIHAVETELSLAEAAVRGLGQLNGAARDHYKNAIILSCKYWYELNNSNQYSKTTLPAMPTTMDDSRINARPAMEYNANVYAENAAQKFDAMSSAQQVQAIFNQLQLHYNMLNFEVPYTAARRLIKYLGTNPASMYERFKWKERMTYPSSIQASDPDGWSIISASNNPDLPVWFTGRTTKWKNALE</sequence>
<evidence type="ECO:0000313" key="2">
    <source>
        <dbReference type="EMBL" id="NLR69187.1"/>
    </source>
</evidence>
<dbReference type="RefSeq" id="WP_168875149.1">
    <property type="nucleotide sequence ID" value="NZ_JABAIA010000005.1"/>
</dbReference>
<dbReference type="InterPro" id="IPR011990">
    <property type="entry name" value="TPR-like_helical_dom_sf"/>
</dbReference>
<dbReference type="EMBL" id="JABAIA010000005">
    <property type="protein sequence ID" value="NLR69187.1"/>
    <property type="molecule type" value="Genomic_DNA"/>
</dbReference>
<dbReference type="Gene3D" id="1.25.40.390">
    <property type="match status" value="2"/>
</dbReference>
<proteinExistence type="predicted"/>
<keyword evidence="2" id="KW-0449">Lipoprotein</keyword>
<dbReference type="PROSITE" id="PS51257">
    <property type="entry name" value="PROKAR_LIPOPROTEIN"/>
    <property type="match status" value="1"/>
</dbReference>
<feature type="signal peptide" evidence="1">
    <location>
        <begin position="1"/>
        <end position="22"/>
    </location>
</feature>
<feature type="chain" id="PRO_5032949024" evidence="1">
    <location>
        <begin position="23"/>
        <end position="661"/>
    </location>
</feature>
<name>A0A847S8X6_9BACT</name>
<dbReference type="Pfam" id="PF12771">
    <property type="entry name" value="SusD-like_2"/>
    <property type="match status" value="1"/>
</dbReference>
<organism evidence="2 3">
    <name type="scientific">Chitinophaga varians</name>
    <dbReference type="NCBI Taxonomy" id="2202339"/>
    <lineage>
        <taxon>Bacteria</taxon>
        <taxon>Pseudomonadati</taxon>
        <taxon>Bacteroidota</taxon>
        <taxon>Chitinophagia</taxon>
        <taxon>Chitinophagales</taxon>
        <taxon>Chitinophagaceae</taxon>
        <taxon>Chitinophaga</taxon>
    </lineage>
</organism>
<dbReference type="InterPro" id="IPR041662">
    <property type="entry name" value="SusD-like_2"/>
</dbReference>
<gene>
    <name evidence="2" type="ORF">HGH92_33125</name>
</gene>
<evidence type="ECO:0000256" key="1">
    <source>
        <dbReference type="SAM" id="SignalP"/>
    </source>
</evidence>
<accession>A0A847S8X6</accession>
<dbReference type="Proteomes" id="UP000570474">
    <property type="component" value="Unassembled WGS sequence"/>
</dbReference>
<evidence type="ECO:0000313" key="3">
    <source>
        <dbReference type="Proteomes" id="UP000570474"/>
    </source>
</evidence>
<keyword evidence="1" id="KW-0732">Signal</keyword>
<comment type="caution">
    <text evidence="2">The sequence shown here is derived from an EMBL/GenBank/DDBJ whole genome shotgun (WGS) entry which is preliminary data.</text>
</comment>
<dbReference type="AlphaFoldDB" id="A0A847S8X6"/>
<reference evidence="2 3" key="1">
    <citation type="submission" date="2020-04" db="EMBL/GenBank/DDBJ databases">
        <authorList>
            <person name="Yin C."/>
        </authorList>
    </citation>
    <scope>NUCLEOTIDE SEQUENCE [LARGE SCALE GENOMIC DNA]</scope>
    <source>
        <strain evidence="2 3">Ae27</strain>
    </source>
</reference>
<protein>
    <submittedName>
        <fullName evidence="2">SusD/RagB family nutrient-binding outer membrane lipoprotein</fullName>
    </submittedName>
</protein>
<dbReference type="SUPFAM" id="SSF48452">
    <property type="entry name" value="TPR-like"/>
    <property type="match status" value="1"/>
</dbReference>
<keyword evidence="3" id="KW-1185">Reference proteome</keyword>